<comment type="caution">
    <text evidence="2">The sequence shown here is derived from an EMBL/GenBank/DDBJ whole genome shotgun (WGS) entry which is preliminary data.</text>
</comment>
<name>A0A657LW70_9HYPH</name>
<reference evidence="2 3" key="1">
    <citation type="submission" date="2016-02" db="EMBL/GenBank/DDBJ databases">
        <title>Genome sequencing of a beta-galactosidase producing bacteria Rhizobium sp. 59.</title>
        <authorList>
            <person name="Wang D."/>
            <person name="Kot W."/>
            <person name="Qin Y."/>
            <person name="Hansen L."/>
            <person name="Naqvi K."/>
            <person name="Rensing C."/>
        </authorList>
    </citation>
    <scope>NUCLEOTIDE SEQUENCE [LARGE SCALE GENOMIC DNA]</scope>
    <source>
        <strain evidence="2 3">59</strain>
    </source>
</reference>
<dbReference type="InterPro" id="IPR029024">
    <property type="entry name" value="TerB-like"/>
</dbReference>
<dbReference type="OrthoDB" id="5402150at2"/>
<sequence length="162" mass="18431">MFERFRSFLESLTEATSPTVIEAGDPRIAVMALCIQVMEADGETEVSERKKVRGMIKDHYQLDDSTLNALIAAGETAESQAIDFFRFTSDIKRHFSEEQRIDLVGMLWEIVYADGKRSEMEDHVIWRIADLLGVSGRDRIIKRQEVAAKFDVVEETGAQQET</sequence>
<evidence type="ECO:0000259" key="1">
    <source>
        <dbReference type="Pfam" id="PF05099"/>
    </source>
</evidence>
<dbReference type="RefSeq" id="WP_071831961.1">
    <property type="nucleotide sequence ID" value="NZ_LSRP01000057.1"/>
</dbReference>
<evidence type="ECO:0000313" key="3">
    <source>
        <dbReference type="Proteomes" id="UP000182661"/>
    </source>
</evidence>
<organism evidence="2 3">
    <name type="scientific">Pararhizobium antarcticum</name>
    <dbReference type="NCBI Taxonomy" id="1798805"/>
    <lineage>
        <taxon>Bacteria</taxon>
        <taxon>Pseudomonadati</taxon>
        <taxon>Pseudomonadota</taxon>
        <taxon>Alphaproteobacteria</taxon>
        <taxon>Hyphomicrobiales</taxon>
        <taxon>Rhizobiaceae</taxon>
        <taxon>Rhizobium/Agrobacterium group</taxon>
        <taxon>Pararhizobium</taxon>
    </lineage>
</organism>
<dbReference type="InterPro" id="IPR007791">
    <property type="entry name" value="DjlA_N"/>
</dbReference>
<proteinExistence type="predicted"/>
<protein>
    <recommendedName>
        <fullName evidence="1">Co-chaperone DjlA N-terminal domain-containing protein</fullName>
    </recommendedName>
</protein>
<dbReference type="EMBL" id="LSRP01000057">
    <property type="protein sequence ID" value="OJF99808.1"/>
    <property type="molecule type" value="Genomic_DNA"/>
</dbReference>
<dbReference type="CDD" id="cd07313">
    <property type="entry name" value="terB_like_2"/>
    <property type="match status" value="1"/>
</dbReference>
<feature type="domain" description="Co-chaperone DjlA N-terminal" evidence="1">
    <location>
        <begin position="27"/>
        <end position="142"/>
    </location>
</feature>
<gene>
    <name evidence="2" type="ORF">AX760_12225</name>
</gene>
<evidence type="ECO:0000313" key="2">
    <source>
        <dbReference type="EMBL" id="OJF99808.1"/>
    </source>
</evidence>
<dbReference type="SUPFAM" id="SSF158682">
    <property type="entry name" value="TerB-like"/>
    <property type="match status" value="1"/>
</dbReference>
<dbReference type="Gene3D" id="1.10.3680.10">
    <property type="entry name" value="TerB-like"/>
    <property type="match status" value="1"/>
</dbReference>
<accession>A0A657LW70</accession>
<dbReference type="AlphaFoldDB" id="A0A657LW70"/>
<keyword evidence="3" id="KW-1185">Reference proteome</keyword>
<dbReference type="Pfam" id="PF05099">
    <property type="entry name" value="TerB"/>
    <property type="match status" value="1"/>
</dbReference>
<dbReference type="Proteomes" id="UP000182661">
    <property type="component" value="Unassembled WGS sequence"/>
</dbReference>